<proteinExistence type="inferred from homology"/>
<evidence type="ECO:0000313" key="2">
    <source>
        <dbReference type="EMBL" id="TQN51558.1"/>
    </source>
</evidence>
<sequence length="96" mass="10631">MEVVNIHVVKAQLSVYLGKVERGETVIIARRNKAIAELRPISATIPAKKSRPMGLAKGKIHWAEDAFAPLSDAELADWYDTHRNDPLQLGTTPDKT</sequence>
<dbReference type="Gene3D" id="3.40.1620.10">
    <property type="entry name" value="YefM-like domain"/>
    <property type="match status" value="1"/>
</dbReference>
<protein>
    <recommendedName>
        <fullName evidence="4">Antitoxin</fullName>
    </recommendedName>
</protein>
<organism evidence="2 3">
    <name type="scientific">Acidithiobacillus thiooxidans ATCC 19377</name>
    <dbReference type="NCBI Taxonomy" id="637390"/>
    <lineage>
        <taxon>Bacteria</taxon>
        <taxon>Pseudomonadati</taxon>
        <taxon>Pseudomonadota</taxon>
        <taxon>Acidithiobacillia</taxon>
        <taxon>Acidithiobacillales</taxon>
        <taxon>Acidithiobacillaceae</taxon>
        <taxon>Acidithiobacillus</taxon>
    </lineage>
</organism>
<reference evidence="2 3" key="1">
    <citation type="submission" date="2019-03" db="EMBL/GenBank/DDBJ databases">
        <title>New insights into Acidothiobacillus thiooxidans sulfur metabolism through coupled gene expression, solution geochemistry, microscopy and spectroscopy analyses.</title>
        <authorList>
            <person name="Camacho D."/>
            <person name="Frazao R."/>
            <person name="Fouillen A."/>
            <person name="Nanci A."/>
            <person name="Lang B.F."/>
            <person name="Apte S.C."/>
            <person name="Baron C."/>
            <person name="Warren L.A."/>
        </authorList>
    </citation>
    <scope>NUCLEOTIDE SEQUENCE [LARGE SCALE GENOMIC DNA]</scope>
    <source>
        <strain evidence="2 3">ATCC 19377</strain>
    </source>
</reference>
<evidence type="ECO:0008006" key="4">
    <source>
        <dbReference type="Google" id="ProtNLM"/>
    </source>
</evidence>
<comment type="similarity">
    <text evidence="1">Belongs to the phD/YefM antitoxin family.</text>
</comment>
<dbReference type="Proteomes" id="UP000315403">
    <property type="component" value="Unassembled WGS sequence"/>
</dbReference>
<comment type="caution">
    <text evidence="2">The sequence shown here is derived from an EMBL/GenBank/DDBJ whole genome shotgun (WGS) entry which is preliminary data.</text>
</comment>
<dbReference type="SUPFAM" id="SSF143120">
    <property type="entry name" value="YefM-like"/>
    <property type="match status" value="1"/>
</dbReference>
<name>A0A543Q5F8_ACITH</name>
<accession>A0A543Q5F8</accession>
<evidence type="ECO:0000256" key="1">
    <source>
        <dbReference type="ARBA" id="ARBA00009981"/>
    </source>
</evidence>
<dbReference type="InterPro" id="IPR036165">
    <property type="entry name" value="YefM-like_sf"/>
</dbReference>
<evidence type="ECO:0000313" key="3">
    <source>
        <dbReference type="Proteomes" id="UP000315403"/>
    </source>
</evidence>
<dbReference type="EMBL" id="SZUV01000001">
    <property type="protein sequence ID" value="TQN51558.1"/>
    <property type="molecule type" value="Genomic_DNA"/>
</dbReference>
<dbReference type="AlphaFoldDB" id="A0A543Q5F8"/>
<gene>
    <name evidence="2" type="ORF">DLNHIDIE_01431</name>
</gene>